<dbReference type="OrthoDB" id="21342at2"/>
<reference evidence="4 5" key="1">
    <citation type="submission" date="2019-06" db="EMBL/GenBank/DDBJ databases">
        <title>Draft genome of Streptomyces sedi sp. JCM16909.</title>
        <authorList>
            <person name="Klykleung N."/>
            <person name="Tanasupawat S."/>
            <person name="Kudo T."/>
            <person name="Yuki M."/>
            <person name="Ohkuma M."/>
        </authorList>
    </citation>
    <scope>NUCLEOTIDE SEQUENCE [LARGE SCALE GENOMIC DNA]</scope>
    <source>
        <strain evidence="4 5">JCM 16909</strain>
    </source>
</reference>
<name>A0A5C4V0C3_9ACTN</name>
<proteinExistence type="predicted"/>
<feature type="domain" description="Nudix hydrolase" evidence="3">
    <location>
        <begin position="2"/>
        <end position="138"/>
    </location>
</feature>
<dbReference type="SUPFAM" id="SSF55811">
    <property type="entry name" value="Nudix"/>
    <property type="match status" value="1"/>
</dbReference>
<keyword evidence="5" id="KW-1185">Reference proteome</keyword>
<dbReference type="InterPro" id="IPR020084">
    <property type="entry name" value="NUDIX_hydrolase_CS"/>
</dbReference>
<dbReference type="PANTHER" id="PTHR43046">
    <property type="entry name" value="GDP-MANNOSE MANNOSYL HYDROLASE"/>
    <property type="match status" value="1"/>
</dbReference>
<protein>
    <submittedName>
        <fullName evidence="4">NUDIX domain-containing protein</fullName>
    </submittedName>
</protein>
<dbReference type="Pfam" id="PF00293">
    <property type="entry name" value="NUDIX"/>
    <property type="match status" value="1"/>
</dbReference>
<accession>A0A5C4V0C3</accession>
<comment type="cofactor">
    <cofactor evidence="1">
        <name>Mg(2+)</name>
        <dbReference type="ChEBI" id="CHEBI:18420"/>
    </cofactor>
</comment>
<dbReference type="Gene3D" id="3.90.79.10">
    <property type="entry name" value="Nucleoside Triphosphate Pyrophosphohydrolase"/>
    <property type="match status" value="1"/>
</dbReference>
<evidence type="ECO:0000259" key="3">
    <source>
        <dbReference type="PROSITE" id="PS51462"/>
    </source>
</evidence>
<gene>
    <name evidence="4" type="ORF">FH715_16525</name>
</gene>
<evidence type="ECO:0000313" key="4">
    <source>
        <dbReference type="EMBL" id="TNM29148.1"/>
    </source>
</evidence>
<dbReference type="RefSeq" id="WP_139645967.1">
    <property type="nucleotide sequence ID" value="NZ_BAAAZS010000005.1"/>
</dbReference>
<dbReference type="EMBL" id="VDGT01000011">
    <property type="protein sequence ID" value="TNM29148.1"/>
    <property type="molecule type" value="Genomic_DNA"/>
</dbReference>
<organism evidence="4 5">
    <name type="scientific">Streptomyces sedi</name>
    <dbReference type="NCBI Taxonomy" id="555059"/>
    <lineage>
        <taxon>Bacteria</taxon>
        <taxon>Bacillati</taxon>
        <taxon>Actinomycetota</taxon>
        <taxon>Actinomycetes</taxon>
        <taxon>Kitasatosporales</taxon>
        <taxon>Streptomycetaceae</taxon>
        <taxon>Streptomyces</taxon>
    </lineage>
</organism>
<dbReference type="CDD" id="cd04683">
    <property type="entry name" value="NUDIX_Hydrolase"/>
    <property type="match status" value="1"/>
</dbReference>
<dbReference type="PROSITE" id="PS00893">
    <property type="entry name" value="NUDIX_BOX"/>
    <property type="match status" value="1"/>
</dbReference>
<comment type="caution">
    <text evidence="4">The sequence shown here is derived from an EMBL/GenBank/DDBJ whole genome shotgun (WGS) entry which is preliminary data.</text>
</comment>
<sequence length="149" mass="16468">MAAHTVIDVMIILEREDRHILLAERANTGYADGLLNLPSGKVEPGENVIDAAAREAHEEIGVTIEPAALRTVHAMHYRNPEGQPRLGWFLATPHWRGHPSNAEPHKCAGISWHPADNLPPTTVPYNALGIAHYLKGETFSVHGWNNERP</sequence>
<dbReference type="InterPro" id="IPR000086">
    <property type="entry name" value="NUDIX_hydrolase_dom"/>
</dbReference>
<dbReference type="InterPro" id="IPR015797">
    <property type="entry name" value="NUDIX_hydrolase-like_dom_sf"/>
</dbReference>
<dbReference type="Proteomes" id="UP000311713">
    <property type="component" value="Unassembled WGS sequence"/>
</dbReference>
<dbReference type="PANTHER" id="PTHR43046:SF16">
    <property type="entry name" value="ADP-RIBOSE PYROPHOSPHATASE YJHB-RELATED"/>
    <property type="match status" value="1"/>
</dbReference>
<dbReference type="AlphaFoldDB" id="A0A5C4V0C3"/>
<keyword evidence="2" id="KW-0378">Hydrolase</keyword>
<evidence type="ECO:0000256" key="1">
    <source>
        <dbReference type="ARBA" id="ARBA00001946"/>
    </source>
</evidence>
<evidence type="ECO:0000313" key="5">
    <source>
        <dbReference type="Proteomes" id="UP000311713"/>
    </source>
</evidence>
<dbReference type="PROSITE" id="PS51462">
    <property type="entry name" value="NUDIX"/>
    <property type="match status" value="1"/>
</dbReference>
<evidence type="ECO:0000256" key="2">
    <source>
        <dbReference type="ARBA" id="ARBA00022801"/>
    </source>
</evidence>
<dbReference type="GO" id="GO:0016787">
    <property type="term" value="F:hydrolase activity"/>
    <property type="evidence" value="ECO:0007669"/>
    <property type="project" value="UniProtKB-KW"/>
</dbReference>